<dbReference type="GO" id="GO:0022857">
    <property type="term" value="F:transmembrane transporter activity"/>
    <property type="evidence" value="ECO:0007669"/>
    <property type="project" value="InterPro"/>
</dbReference>
<organism evidence="7 8">
    <name type="scientific">Rhodotorula mucilaginosa</name>
    <name type="common">Yeast</name>
    <name type="synonym">Rhodotorula rubra</name>
    <dbReference type="NCBI Taxonomy" id="5537"/>
    <lineage>
        <taxon>Eukaryota</taxon>
        <taxon>Fungi</taxon>
        <taxon>Dikarya</taxon>
        <taxon>Basidiomycota</taxon>
        <taxon>Pucciniomycotina</taxon>
        <taxon>Microbotryomycetes</taxon>
        <taxon>Sporidiobolales</taxon>
        <taxon>Sporidiobolaceae</taxon>
        <taxon>Rhodotorula</taxon>
    </lineage>
</organism>
<feature type="compositionally biased region" description="Basic and acidic residues" evidence="5">
    <location>
        <begin position="19"/>
        <end position="33"/>
    </location>
</feature>
<feature type="compositionally biased region" description="Polar residues" evidence="5">
    <location>
        <begin position="1"/>
        <end position="12"/>
    </location>
</feature>
<feature type="transmembrane region" description="Helical" evidence="6">
    <location>
        <begin position="498"/>
        <end position="523"/>
    </location>
</feature>
<evidence type="ECO:0000256" key="3">
    <source>
        <dbReference type="ARBA" id="ARBA00022989"/>
    </source>
</evidence>
<feature type="transmembrane region" description="Helical" evidence="6">
    <location>
        <begin position="578"/>
        <end position="601"/>
    </location>
</feature>
<keyword evidence="2 6" id="KW-0812">Transmembrane</keyword>
<feature type="region of interest" description="Disordered" evidence="5">
    <location>
        <begin position="1"/>
        <end position="33"/>
    </location>
</feature>
<dbReference type="Pfam" id="PF07690">
    <property type="entry name" value="MFS_1"/>
    <property type="match status" value="1"/>
</dbReference>
<evidence type="ECO:0000256" key="1">
    <source>
        <dbReference type="ARBA" id="ARBA00004141"/>
    </source>
</evidence>
<feature type="transmembrane region" description="Helical" evidence="6">
    <location>
        <begin position="301"/>
        <end position="322"/>
    </location>
</feature>
<dbReference type="AlphaFoldDB" id="A0A9P6W258"/>
<evidence type="ECO:0000256" key="5">
    <source>
        <dbReference type="SAM" id="MobiDB-lite"/>
    </source>
</evidence>
<evidence type="ECO:0000313" key="8">
    <source>
        <dbReference type="Proteomes" id="UP000777482"/>
    </source>
</evidence>
<feature type="transmembrane region" description="Helical" evidence="6">
    <location>
        <begin position="75"/>
        <end position="91"/>
    </location>
</feature>
<dbReference type="PANTHER" id="PTHR23501:SF58">
    <property type="entry name" value="LOW AFFINITY HEME TRANSPORTER STR3"/>
    <property type="match status" value="1"/>
</dbReference>
<evidence type="ECO:0000256" key="6">
    <source>
        <dbReference type="SAM" id="Phobius"/>
    </source>
</evidence>
<evidence type="ECO:0000256" key="4">
    <source>
        <dbReference type="ARBA" id="ARBA00023136"/>
    </source>
</evidence>
<dbReference type="Gene3D" id="1.20.1250.20">
    <property type="entry name" value="MFS general substrate transporter like domains"/>
    <property type="match status" value="2"/>
</dbReference>
<proteinExistence type="predicted"/>
<comment type="subcellular location">
    <subcellularLocation>
        <location evidence="1">Membrane</location>
        <topology evidence="1">Multi-pass membrane protein</topology>
    </subcellularLocation>
</comment>
<dbReference type="OrthoDB" id="2241241at2759"/>
<sequence>MSSQLQQTTEILSTAPRPDLLHSDIESSDDMDKHSIASSIKSKSDLPRREKVVKSAGVVRMEAIARAADSKSGKYTLGLIAAACYAMYWVYCQERSTTYSFSVWATSSFKQHSSGISALGIATSIISSVCLPFLAKFSDIFSRPWVFVMALVSYLMGFAIIMKSPTLAAYIVGNVFVSIGSAGIGFLTSVLTADLVPLKWRGFAQGLLSTPYLATVWYTSYIVESLSTNNDWRWGYGMYLIIMPAVMVPAIAALFGLERRAHRQGLINMAAAKKGIEDEEAEVEIENKTMREKLISTFHELDTVGLILLGFGWSLLLLPFSLSAYAKDGYKNPSLIAMFVVGGVCLIGYGFWEAYGAKFPSAPGRILKNRTVITAIIIDVIYLLAGWMQLAYLSSYVYIVTDLSVTQWNYFNNVLTMGLCSFGLVAGVIQRYTHRYKALQVFGICVKIIGYGLLVDKNGVHDVGRLVMSQLLTGMGGAFSVVGSQVGSQASVPHQDVALVIALLSLWSNIGGSIGSAIAAQVWNSQMPGNLRKFLPSSVSDAEVLEFFSSITLIRSYDYDSPIRQGAIKAYETTVYPLWSAALGLSFIALIAACFQSNFFLGDTQNAYDHQDTAGHTRVEEKGIVEKPKSGWQRVLRFWDL</sequence>
<dbReference type="GO" id="GO:0005886">
    <property type="term" value="C:plasma membrane"/>
    <property type="evidence" value="ECO:0007669"/>
    <property type="project" value="TreeGrafter"/>
</dbReference>
<feature type="transmembrane region" description="Helical" evidence="6">
    <location>
        <begin position="145"/>
        <end position="162"/>
    </location>
</feature>
<feature type="transmembrane region" description="Helical" evidence="6">
    <location>
        <begin position="372"/>
        <end position="390"/>
    </location>
</feature>
<comment type="caution">
    <text evidence="7">The sequence shown here is derived from an EMBL/GenBank/DDBJ whole genome shotgun (WGS) entry which is preliminary data.</text>
</comment>
<feature type="transmembrane region" description="Helical" evidence="6">
    <location>
        <begin position="111"/>
        <end position="133"/>
    </location>
</feature>
<keyword evidence="8" id="KW-1185">Reference proteome</keyword>
<dbReference type="InterPro" id="IPR011701">
    <property type="entry name" value="MFS"/>
</dbReference>
<accession>A0A9P6W258</accession>
<feature type="transmembrane region" description="Helical" evidence="6">
    <location>
        <begin position="436"/>
        <end position="454"/>
    </location>
</feature>
<gene>
    <name evidence="7" type="ORF">C6P46_003869</name>
</gene>
<keyword evidence="3 6" id="KW-1133">Transmembrane helix</keyword>
<dbReference type="EMBL" id="PUHQ01000033">
    <property type="protein sequence ID" value="KAG0661648.1"/>
    <property type="molecule type" value="Genomic_DNA"/>
</dbReference>
<evidence type="ECO:0000256" key="2">
    <source>
        <dbReference type="ARBA" id="ARBA00022692"/>
    </source>
</evidence>
<reference evidence="7 8" key="1">
    <citation type="submission" date="2020-11" db="EMBL/GenBank/DDBJ databases">
        <title>Kefir isolates.</title>
        <authorList>
            <person name="Marcisauskas S."/>
            <person name="Kim Y."/>
            <person name="Blasche S."/>
        </authorList>
    </citation>
    <scope>NUCLEOTIDE SEQUENCE [LARGE SCALE GENOMIC DNA]</scope>
    <source>
        <strain evidence="7 8">KR</strain>
    </source>
</reference>
<protein>
    <submittedName>
        <fullName evidence="7">Uncharacterized protein</fullName>
    </submittedName>
</protein>
<dbReference type="PANTHER" id="PTHR23501">
    <property type="entry name" value="MAJOR FACILITATOR SUPERFAMILY"/>
    <property type="match status" value="1"/>
</dbReference>
<dbReference type="Proteomes" id="UP000777482">
    <property type="component" value="Unassembled WGS sequence"/>
</dbReference>
<name>A0A9P6W258_RHOMI</name>
<dbReference type="InterPro" id="IPR036259">
    <property type="entry name" value="MFS_trans_sf"/>
</dbReference>
<feature type="transmembrane region" description="Helical" evidence="6">
    <location>
        <begin position="410"/>
        <end position="429"/>
    </location>
</feature>
<feature type="transmembrane region" description="Helical" evidence="6">
    <location>
        <begin position="334"/>
        <end position="352"/>
    </location>
</feature>
<keyword evidence="4 6" id="KW-0472">Membrane</keyword>
<evidence type="ECO:0000313" key="7">
    <source>
        <dbReference type="EMBL" id="KAG0661648.1"/>
    </source>
</evidence>
<feature type="transmembrane region" description="Helical" evidence="6">
    <location>
        <begin position="466"/>
        <end position="486"/>
    </location>
</feature>
<feature type="transmembrane region" description="Helical" evidence="6">
    <location>
        <begin position="235"/>
        <end position="257"/>
    </location>
</feature>
<feature type="transmembrane region" description="Helical" evidence="6">
    <location>
        <begin position="168"/>
        <end position="191"/>
    </location>
</feature>
<dbReference type="SUPFAM" id="SSF103473">
    <property type="entry name" value="MFS general substrate transporter"/>
    <property type="match status" value="1"/>
</dbReference>